<dbReference type="SUPFAM" id="SSF52096">
    <property type="entry name" value="ClpP/crotonase"/>
    <property type="match status" value="1"/>
</dbReference>
<evidence type="ECO:0000313" key="4">
    <source>
        <dbReference type="EMBL" id="AUN94516.1"/>
    </source>
</evidence>
<dbReference type="InterPro" id="IPR001753">
    <property type="entry name" value="Enoyl-CoA_hydra/iso"/>
</dbReference>
<dbReference type="AlphaFoldDB" id="A0A2I6S5I6"/>
<dbReference type="InterPro" id="IPR018376">
    <property type="entry name" value="Enoyl-CoA_hyd/isom_CS"/>
</dbReference>
<reference evidence="4 5" key="1">
    <citation type="submission" date="2018-01" db="EMBL/GenBank/DDBJ databases">
        <authorList>
            <person name="Fu G.-Y."/>
        </authorList>
    </citation>
    <scope>NUCLEOTIDE SEQUENCE [LARGE SCALE GENOMIC DNA]</scope>
    <source>
        <strain evidence="4 5">SY39</strain>
    </source>
</reference>
<sequence length="258" mass="27786">MAYSAIVVEKRGPAGLVRLNRPEALNALNDTLVDELGHALAGFEADDAIVAIVLTGSEKAFAAGADIAAMATMSWMDAYRGDYITRNWERVKTCRKPVIAAVSGFALGGGCELAMMCDIIVAGESAKFGQPEVRLGIPPGAGGTQRLPRAAGKAKAMDLCLTARFMDAAEAERVGLVSRIVADERVVDEALAIVDTMAGYSLPVLMMIKESVNRAFETTLTEGLLFERRSFHAAFGLEDQKEGMNAFLEKRKADFRHR</sequence>
<dbReference type="Pfam" id="PF00378">
    <property type="entry name" value="ECH_1"/>
    <property type="match status" value="1"/>
</dbReference>
<dbReference type="GO" id="GO:0006635">
    <property type="term" value="P:fatty acid beta-oxidation"/>
    <property type="evidence" value="ECO:0007669"/>
    <property type="project" value="TreeGrafter"/>
</dbReference>
<dbReference type="InterPro" id="IPR029045">
    <property type="entry name" value="ClpP/crotonase-like_dom_sf"/>
</dbReference>
<dbReference type="Proteomes" id="UP000242205">
    <property type="component" value="Chromosome"/>
</dbReference>
<protein>
    <submittedName>
        <fullName evidence="4">Enoyl-CoA hydratase</fullName>
    </submittedName>
</protein>
<proteinExistence type="inferred from homology"/>
<evidence type="ECO:0000256" key="2">
    <source>
        <dbReference type="ARBA" id="ARBA00023239"/>
    </source>
</evidence>
<comment type="similarity">
    <text evidence="1 3">Belongs to the enoyl-CoA hydratase/isomerase family.</text>
</comment>
<dbReference type="NCBIfam" id="NF004517">
    <property type="entry name" value="PRK05862.1"/>
    <property type="match status" value="1"/>
</dbReference>
<dbReference type="PANTHER" id="PTHR11941:SF54">
    <property type="entry name" value="ENOYL-COA HYDRATASE, MITOCHONDRIAL"/>
    <property type="match status" value="1"/>
</dbReference>
<dbReference type="KEGG" id="atw:C0099_05915"/>
<dbReference type="EMBL" id="CP025682">
    <property type="protein sequence ID" value="AUN94516.1"/>
    <property type="molecule type" value="Genomic_DNA"/>
</dbReference>
<dbReference type="OrthoDB" id="9775794at2"/>
<evidence type="ECO:0000313" key="5">
    <source>
        <dbReference type="Proteomes" id="UP000242205"/>
    </source>
</evidence>
<keyword evidence="2" id="KW-0456">Lyase</keyword>
<name>A0A2I6S5I6_9RHOO</name>
<dbReference type="Gene3D" id="3.90.226.10">
    <property type="entry name" value="2-enoyl-CoA Hydratase, Chain A, domain 1"/>
    <property type="match status" value="1"/>
</dbReference>
<evidence type="ECO:0000256" key="1">
    <source>
        <dbReference type="ARBA" id="ARBA00005254"/>
    </source>
</evidence>
<dbReference type="CDD" id="cd06558">
    <property type="entry name" value="crotonase-like"/>
    <property type="match status" value="1"/>
</dbReference>
<evidence type="ECO:0000256" key="3">
    <source>
        <dbReference type="RuleBase" id="RU003707"/>
    </source>
</evidence>
<dbReference type="FunFam" id="3.90.226.10:FF:000009">
    <property type="entry name" value="Carnitinyl-CoA dehydratase"/>
    <property type="match status" value="1"/>
</dbReference>
<dbReference type="FunFam" id="1.10.12.10:FF:000001">
    <property type="entry name" value="Probable enoyl-CoA hydratase, mitochondrial"/>
    <property type="match status" value="1"/>
</dbReference>
<accession>A0A2I6S5I6</accession>
<dbReference type="InterPro" id="IPR014748">
    <property type="entry name" value="Enoyl-CoA_hydra_C"/>
</dbReference>
<gene>
    <name evidence="4" type="ORF">C0099_05915</name>
</gene>
<dbReference type="Gene3D" id="1.10.12.10">
    <property type="entry name" value="Lyase 2-enoyl-coa Hydratase, Chain A, domain 2"/>
    <property type="match status" value="1"/>
</dbReference>
<organism evidence="4 5">
    <name type="scientific">Pseudazoarcus pumilus</name>
    <dbReference type="NCBI Taxonomy" id="2067960"/>
    <lineage>
        <taxon>Bacteria</taxon>
        <taxon>Pseudomonadati</taxon>
        <taxon>Pseudomonadota</taxon>
        <taxon>Betaproteobacteria</taxon>
        <taxon>Rhodocyclales</taxon>
        <taxon>Zoogloeaceae</taxon>
        <taxon>Pseudazoarcus</taxon>
    </lineage>
</organism>
<dbReference type="RefSeq" id="WP_102246585.1">
    <property type="nucleotide sequence ID" value="NZ_CP025682.1"/>
</dbReference>
<keyword evidence="5" id="KW-1185">Reference proteome</keyword>
<dbReference type="PROSITE" id="PS00166">
    <property type="entry name" value="ENOYL_COA_HYDRATASE"/>
    <property type="match status" value="1"/>
</dbReference>
<dbReference type="GO" id="GO:0016836">
    <property type="term" value="F:hydro-lyase activity"/>
    <property type="evidence" value="ECO:0007669"/>
    <property type="project" value="UniProtKB-ARBA"/>
</dbReference>
<dbReference type="PANTHER" id="PTHR11941">
    <property type="entry name" value="ENOYL-COA HYDRATASE-RELATED"/>
    <property type="match status" value="1"/>
</dbReference>